<comment type="similarity">
    <text evidence="2 9">Belongs to the calreticulin family.</text>
</comment>
<evidence type="ECO:0000256" key="1">
    <source>
        <dbReference type="ARBA" id="ARBA00004389"/>
    </source>
</evidence>
<evidence type="ECO:0000313" key="11">
    <source>
        <dbReference type="EMBL" id="BAM80085.1"/>
    </source>
</evidence>
<keyword evidence="7 9" id="KW-0143">Chaperone</keyword>
<reference evidence="11 12" key="2">
    <citation type="journal article" date="2007" name="BMC Biol.">
        <title>A 100%-complete sequence reveals unusually simple genomic features in the hot-spring red alga Cyanidioschyzon merolae.</title>
        <authorList>
            <person name="Nozaki H."/>
            <person name="Takano H."/>
            <person name="Misumi O."/>
            <person name="Terasawa K."/>
            <person name="Matsuzaki M."/>
            <person name="Maruyama S."/>
            <person name="Nishida K."/>
            <person name="Yagisawa F."/>
            <person name="Yoshida Y."/>
            <person name="Fujiwara T."/>
            <person name="Takio S."/>
            <person name="Tamura K."/>
            <person name="Chung S.J."/>
            <person name="Nakamura S."/>
            <person name="Kuroiwa H."/>
            <person name="Tanaka K."/>
            <person name="Sato N."/>
            <person name="Kuroiwa T."/>
        </authorList>
    </citation>
    <scope>NUCLEOTIDE SEQUENCE [LARGE SCALE GENOMIC DNA]</scope>
    <source>
        <strain evidence="11 12">10D</strain>
    </source>
</reference>
<evidence type="ECO:0000256" key="5">
    <source>
        <dbReference type="ARBA" id="ARBA00022989"/>
    </source>
</evidence>
<dbReference type="Gramene" id="CMI213CT">
    <property type="protein sequence ID" value="CMI213CT"/>
    <property type="gene ID" value="CMI213C"/>
</dbReference>
<dbReference type="InterPro" id="IPR018124">
    <property type="entry name" value="Calret/calnex_CS"/>
</dbReference>
<dbReference type="SUPFAM" id="SSF49899">
    <property type="entry name" value="Concanavalin A-like lectins/glucanases"/>
    <property type="match status" value="1"/>
</dbReference>
<dbReference type="AlphaFoldDB" id="M1V556"/>
<keyword evidence="5 9" id="KW-1133">Transmembrane helix</keyword>
<dbReference type="PANTHER" id="PTHR11073:SF1">
    <property type="entry name" value="CALNEXIN 14D-RELATED"/>
    <property type="match status" value="1"/>
</dbReference>
<keyword evidence="12" id="KW-1185">Reference proteome</keyword>
<sequence length="660" mass="72011">MVKFGRPILFILAICLALGAITTHLNIGLGLVAGVAAGDSAAAEVSADQATGASAGDATPEPSATVDPAARGGSYACQLPQTFDEEKLVVHIAESFQDDEASVFERWVRSTSSEFTGVWAVGGGKNAPLAGDKALLVTRKAHRYGIARKTQNVDLSSKPFVVQYEVRHEDGHTCGGAYLKLLTQPFGTEIPLEKLDNTSPYSIMFGPDKCGETNKVHFIIKTVNPKSGKSVEHHLRSPPTMPYTTGNTHLYTLVVDPTSEIYKVFVDKELKRSGSLREDFDPPIEPPKEIDDPEDKKPSDWVDEKMIPDPAATKPADWDENAPREIPDPNVTKPPGWLDDEPKLIPDPDAVKPAAWNDEEDGEWKPPMIPNPKCATAPGCGAWKPPMIPNPSYRGKWKAPLIPNPAYKGQWQPRKIPNPEYYRVEKIQLQPVTAVGIEIWTMDQGIAFDNILFLSGSEAAQVADEFAVQTWAKKVKVEKEREESRKPKATDDRNELGPLRMKLLDGVEVVLGKIESLVDVIDQFLARAGVQEPVHRMIELFQRQPMILAALIPPVIVSIMLVVSNALGRKRLSSRASAAHRKKRDETEEDDQAAGAATSRSTSNDNATRPASTSQKESAPGKGSEEVMDADADDDADVSSSGAGSGTLRKRTSRTRKADE</sequence>
<evidence type="ECO:0000256" key="9">
    <source>
        <dbReference type="RuleBase" id="RU362126"/>
    </source>
</evidence>
<dbReference type="SUPFAM" id="SSF63887">
    <property type="entry name" value="P-domain of calnexin/calreticulin"/>
    <property type="match status" value="1"/>
</dbReference>
<feature type="disulfide bond" evidence="8">
    <location>
        <begin position="174"/>
        <end position="210"/>
    </location>
</feature>
<keyword evidence="3 9" id="KW-0812">Transmembrane</keyword>
<feature type="compositionally biased region" description="Polar residues" evidence="10">
    <location>
        <begin position="598"/>
        <end position="617"/>
    </location>
</feature>
<protein>
    <submittedName>
        <fullName evidence="11">Calnexin</fullName>
    </submittedName>
</protein>
<feature type="region of interest" description="Disordered" evidence="10">
    <location>
        <begin position="572"/>
        <end position="660"/>
    </location>
</feature>
<evidence type="ECO:0000256" key="2">
    <source>
        <dbReference type="ARBA" id="ARBA00010983"/>
    </source>
</evidence>
<dbReference type="GO" id="GO:0005509">
    <property type="term" value="F:calcium ion binding"/>
    <property type="evidence" value="ECO:0007669"/>
    <property type="project" value="InterPro"/>
</dbReference>
<gene>
    <name evidence="11" type="ORF">CYME_CMI213C</name>
</gene>
<evidence type="ECO:0000256" key="6">
    <source>
        <dbReference type="ARBA" id="ARBA00023136"/>
    </source>
</evidence>
<dbReference type="KEGG" id="cme:CYME_CMI213C"/>
<reference evidence="11 12" key="1">
    <citation type="journal article" date="2004" name="Nature">
        <title>Genome sequence of the ultrasmall unicellular red alga Cyanidioschyzon merolae 10D.</title>
        <authorList>
            <person name="Matsuzaki M."/>
            <person name="Misumi O."/>
            <person name="Shin-i T."/>
            <person name="Maruyama S."/>
            <person name="Takahara M."/>
            <person name="Miyagishima S."/>
            <person name="Mori T."/>
            <person name="Nishida K."/>
            <person name="Yagisawa F."/>
            <person name="Nishida K."/>
            <person name="Yoshida Y."/>
            <person name="Nishimura Y."/>
            <person name="Nakao S."/>
            <person name="Kobayashi T."/>
            <person name="Momoyama Y."/>
            <person name="Higashiyama T."/>
            <person name="Minoda A."/>
            <person name="Sano M."/>
            <person name="Nomoto H."/>
            <person name="Oishi K."/>
            <person name="Hayashi H."/>
            <person name="Ohta F."/>
            <person name="Nishizaka S."/>
            <person name="Haga S."/>
            <person name="Miura S."/>
            <person name="Morishita T."/>
            <person name="Kabeya Y."/>
            <person name="Terasawa K."/>
            <person name="Suzuki Y."/>
            <person name="Ishii Y."/>
            <person name="Asakawa S."/>
            <person name="Takano H."/>
            <person name="Ohta N."/>
            <person name="Kuroiwa H."/>
            <person name="Tanaka K."/>
            <person name="Shimizu N."/>
            <person name="Sugano S."/>
            <person name="Sato N."/>
            <person name="Nozaki H."/>
            <person name="Ogasawara N."/>
            <person name="Kohara Y."/>
            <person name="Kuroiwa T."/>
        </authorList>
    </citation>
    <scope>NUCLEOTIDE SEQUENCE [LARGE SCALE GENOMIC DNA]</scope>
    <source>
        <strain evidence="11 12">10D</strain>
    </source>
</reference>
<proteinExistence type="inferred from homology"/>
<keyword evidence="8" id="KW-1015">Disulfide bond</keyword>
<accession>M1V556</accession>
<dbReference type="GeneID" id="16993635"/>
<evidence type="ECO:0000313" key="12">
    <source>
        <dbReference type="Proteomes" id="UP000007014"/>
    </source>
</evidence>
<feature type="compositionally biased region" description="Acidic residues" evidence="10">
    <location>
        <begin position="626"/>
        <end position="637"/>
    </location>
</feature>
<dbReference type="GO" id="GO:0005789">
    <property type="term" value="C:endoplasmic reticulum membrane"/>
    <property type="evidence" value="ECO:0007669"/>
    <property type="project" value="UniProtKB-SubCell"/>
</dbReference>
<dbReference type="HOGENOM" id="CLU_018224_1_0_1"/>
<dbReference type="RefSeq" id="XP_005536371.1">
    <property type="nucleotide sequence ID" value="XM_005536314.1"/>
</dbReference>
<dbReference type="PROSITE" id="PS00804">
    <property type="entry name" value="CALRETICULIN_2"/>
    <property type="match status" value="1"/>
</dbReference>
<dbReference type="EMBL" id="AP006491">
    <property type="protein sequence ID" value="BAM80085.1"/>
    <property type="molecule type" value="Genomic_DNA"/>
</dbReference>
<feature type="compositionally biased region" description="Basic and acidic residues" evidence="10">
    <location>
        <begin position="340"/>
        <end position="350"/>
    </location>
</feature>
<dbReference type="GO" id="GO:0006457">
    <property type="term" value="P:protein folding"/>
    <property type="evidence" value="ECO:0007669"/>
    <property type="project" value="InterPro"/>
</dbReference>
<evidence type="ECO:0000256" key="4">
    <source>
        <dbReference type="ARBA" id="ARBA00022824"/>
    </source>
</evidence>
<dbReference type="InterPro" id="IPR013320">
    <property type="entry name" value="ConA-like_dom_sf"/>
</dbReference>
<dbReference type="Proteomes" id="UP000007014">
    <property type="component" value="Chromosome 9"/>
</dbReference>
<feature type="compositionally biased region" description="Basic and acidic residues" evidence="10">
    <location>
        <begin position="276"/>
        <end position="307"/>
    </location>
</feature>
<keyword evidence="6 9" id="KW-0472">Membrane</keyword>
<evidence type="ECO:0000256" key="8">
    <source>
        <dbReference type="PIRSR" id="PIRSR601580-3"/>
    </source>
</evidence>
<dbReference type="PRINTS" id="PR00626">
    <property type="entry name" value="CALRETICULIN"/>
</dbReference>
<dbReference type="PANTHER" id="PTHR11073">
    <property type="entry name" value="CALRETICULIN AND CALNEXIN"/>
    <property type="match status" value="1"/>
</dbReference>
<dbReference type="PROSITE" id="PS00803">
    <property type="entry name" value="CALRETICULIN_1"/>
    <property type="match status" value="1"/>
</dbReference>
<feature type="region of interest" description="Disordered" evidence="10">
    <location>
        <begin position="276"/>
        <end position="370"/>
    </location>
</feature>
<dbReference type="Gene3D" id="2.10.250.10">
    <property type="entry name" value="Calreticulin/calnexin, P domain"/>
    <property type="match status" value="1"/>
</dbReference>
<dbReference type="Gene3D" id="2.60.120.200">
    <property type="match status" value="1"/>
</dbReference>
<comment type="subcellular location">
    <subcellularLocation>
        <location evidence="1">Endoplasmic reticulum membrane</location>
        <topology evidence="1">Single-pass membrane protein</topology>
    </subcellularLocation>
</comment>
<feature type="region of interest" description="Disordered" evidence="10">
    <location>
        <begin position="51"/>
        <end position="70"/>
    </location>
</feature>
<dbReference type="FunFam" id="2.10.250.10:FF:000001">
    <property type="entry name" value="Calnexin homolog"/>
    <property type="match status" value="1"/>
</dbReference>
<dbReference type="OrthoDB" id="1938156at2759"/>
<dbReference type="OMA" id="ITHDEAC"/>
<name>M1V556_CYAM1</name>
<dbReference type="GO" id="GO:0036503">
    <property type="term" value="P:ERAD pathway"/>
    <property type="evidence" value="ECO:0007669"/>
    <property type="project" value="TreeGrafter"/>
</dbReference>
<dbReference type="eggNOG" id="KOG0675">
    <property type="taxonomic scope" value="Eukaryota"/>
</dbReference>
<dbReference type="InterPro" id="IPR001580">
    <property type="entry name" value="Calret/calnex"/>
</dbReference>
<organism evidence="11 12">
    <name type="scientific">Cyanidioschyzon merolae (strain NIES-3377 / 10D)</name>
    <name type="common">Unicellular red alga</name>
    <dbReference type="NCBI Taxonomy" id="280699"/>
    <lineage>
        <taxon>Eukaryota</taxon>
        <taxon>Rhodophyta</taxon>
        <taxon>Bangiophyceae</taxon>
        <taxon>Cyanidiales</taxon>
        <taxon>Cyanidiaceae</taxon>
        <taxon>Cyanidioschyzon</taxon>
    </lineage>
</organism>
<keyword evidence="4 9" id="KW-0256">Endoplasmic reticulum</keyword>
<feature type="compositionally biased region" description="Basic residues" evidence="10">
    <location>
        <begin position="648"/>
        <end position="660"/>
    </location>
</feature>
<dbReference type="STRING" id="280699.M1V556"/>
<evidence type="ECO:0000256" key="3">
    <source>
        <dbReference type="ARBA" id="ARBA00022692"/>
    </source>
</evidence>
<evidence type="ECO:0000256" key="7">
    <source>
        <dbReference type="ARBA" id="ARBA00023186"/>
    </source>
</evidence>
<evidence type="ECO:0000256" key="10">
    <source>
        <dbReference type="SAM" id="MobiDB-lite"/>
    </source>
</evidence>
<feature type="transmembrane region" description="Helical" evidence="9">
    <location>
        <begin position="546"/>
        <end position="567"/>
    </location>
</feature>
<dbReference type="Pfam" id="PF00262">
    <property type="entry name" value="Calreticulin"/>
    <property type="match status" value="1"/>
</dbReference>
<dbReference type="InterPro" id="IPR009033">
    <property type="entry name" value="Calreticulin/calnexin_P_dom_sf"/>
</dbReference>
<feature type="compositionally biased region" description="Basic residues" evidence="10">
    <location>
        <begin position="572"/>
        <end position="583"/>
    </location>
</feature>
<dbReference type="GO" id="GO:0051082">
    <property type="term" value="F:unfolded protein binding"/>
    <property type="evidence" value="ECO:0007669"/>
    <property type="project" value="InterPro"/>
</dbReference>